<reference evidence="2 3" key="1">
    <citation type="submission" date="2017-02" db="EMBL/GenBank/DDBJ databases">
        <authorList>
            <person name="Varghese N."/>
            <person name="Submissions S."/>
        </authorList>
    </citation>
    <scope>NUCLEOTIDE SEQUENCE [LARGE SCALE GENOMIC DNA]</scope>
    <source>
        <strain evidence="2 3">VKM Ac-1787</strain>
    </source>
</reference>
<dbReference type="EMBL" id="FUZO01000002">
    <property type="protein sequence ID" value="SKC67542.1"/>
    <property type="molecule type" value="Genomic_DNA"/>
</dbReference>
<dbReference type="RefSeq" id="WP_139382500.1">
    <property type="nucleotide sequence ID" value="NZ_FUZO01000002.1"/>
</dbReference>
<dbReference type="Proteomes" id="UP000190827">
    <property type="component" value="Unassembled WGS sequence"/>
</dbReference>
<comment type="caution">
    <text evidence="2">The sequence shown here is derived from an EMBL/GenBank/DDBJ whole genome shotgun (WGS) entry which is preliminary data.</text>
</comment>
<evidence type="ECO:0000313" key="3">
    <source>
        <dbReference type="Proteomes" id="UP000190827"/>
    </source>
</evidence>
<organism evidence="2 3">
    <name type="scientific">Plantibacter cousiniae</name>
    <name type="common">nom. nud.</name>
    <dbReference type="NCBI Taxonomy" id="199709"/>
    <lineage>
        <taxon>Bacteria</taxon>
        <taxon>Bacillati</taxon>
        <taxon>Actinomycetota</taxon>
        <taxon>Actinomycetes</taxon>
        <taxon>Micrococcales</taxon>
        <taxon>Microbacteriaceae</taxon>
        <taxon>Plantibacter</taxon>
    </lineage>
</organism>
<protein>
    <recommendedName>
        <fullName evidence="4">Transposase</fullName>
    </recommendedName>
</protein>
<feature type="region of interest" description="Disordered" evidence="1">
    <location>
        <begin position="263"/>
        <end position="300"/>
    </location>
</feature>
<evidence type="ECO:0000313" key="2">
    <source>
        <dbReference type="EMBL" id="SKC67542.1"/>
    </source>
</evidence>
<accession>A0ABY1LNH7</accession>
<gene>
    <name evidence="2" type="ORF">SAMN06295973_2711</name>
</gene>
<feature type="compositionally biased region" description="Basic and acidic residues" evidence="1">
    <location>
        <begin position="265"/>
        <end position="300"/>
    </location>
</feature>
<evidence type="ECO:0008006" key="4">
    <source>
        <dbReference type="Google" id="ProtNLM"/>
    </source>
</evidence>
<evidence type="ECO:0000256" key="1">
    <source>
        <dbReference type="SAM" id="MobiDB-lite"/>
    </source>
</evidence>
<keyword evidence="3" id="KW-1185">Reference proteome</keyword>
<name>A0ABY1LNH7_9MICO</name>
<feature type="region of interest" description="Disordered" evidence="1">
    <location>
        <begin position="156"/>
        <end position="246"/>
    </location>
</feature>
<feature type="compositionally biased region" description="Gly residues" evidence="1">
    <location>
        <begin position="167"/>
        <end position="180"/>
    </location>
</feature>
<proteinExistence type="predicted"/>
<sequence length="300" mass="31457">MPDDRDTGTPAPTGLASAAVELLRVPLSGFVAERKRLAVAARDDGDDDLATAILALRKPSVAAWALNVLTAHRPDLLSELEQLGSALGDAQRSGDATALRTLGTERRSLIATLVTATVEAAAAEGASLSGAVIETVRQGLQAASADAELAAQVSSGRLTDAPTSSGAGWGGVVGGPGSPGGRSTADGSLGTWGDGDGDRSDDDDDRRRRLRARLEAAERDEEAASSASEEATAFLDESAVRRSGLQRDREDLARRLEELDADIADADREWARRQREADRAQRASDAAHEDVERLRSALED</sequence>